<dbReference type="AlphaFoldDB" id="A0A9J7AQB0"/>
<dbReference type="SUPFAM" id="SSF58104">
    <property type="entry name" value="Methyl-accepting chemotaxis protein (MCP) signaling domain"/>
    <property type="match status" value="1"/>
</dbReference>
<dbReference type="GO" id="GO:0016020">
    <property type="term" value="C:membrane"/>
    <property type="evidence" value="ECO:0007669"/>
    <property type="project" value="InterPro"/>
</dbReference>
<dbReference type="GO" id="GO:0007165">
    <property type="term" value="P:signal transduction"/>
    <property type="evidence" value="ECO:0007669"/>
    <property type="project" value="UniProtKB-KW"/>
</dbReference>
<evidence type="ECO:0000259" key="3">
    <source>
        <dbReference type="PROSITE" id="PS50111"/>
    </source>
</evidence>
<accession>A0A9J7AQB0</accession>
<dbReference type="PANTHER" id="PTHR32089">
    <property type="entry name" value="METHYL-ACCEPTING CHEMOTAXIS PROTEIN MCPB"/>
    <property type="match status" value="1"/>
</dbReference>
<dbReference type="GO" id="GO:0019825">
    <property type="term" value="F:oxygen binding"/>
    <property type="evidence" value="ECO:0007669"/>
    <property type="project" value="InterPro"/>
</dbReference>
<dbReference type="GO" id="GO:0020037">
    <property type="term" value="F:heme binding"/>
    <property type="evidence" value="ECO:0007669"/>
    <property type="project" value="InterPro"/>
</dbReference>
<dbReference type="Proteomes" id="UP001060336">
    <property type="component" value="Chromosome"/>
</dbReference>
<name>A0A9J7AQB0_9PROT</name>
<proteinExistence type="predicted"/>
<evidence type="ECO:0000256" key="1">
    <source>
        <dbReference type="ARBA" id="ARBA00023224"/>
    </source>
</evidence>
<organism evidence="4 5">
    <name type="scientific">Nisaea acidiphila</name>
    <dbReference type="NCBI Taxonomy" id="1862145"/>
    <lineage>
        <taxon>Bacteria</taxon>
        <taxon>Pseudomonadati</taxon>
        <taxon>Pseudomonadota</taxon>
        <taxon>Alphaproteobacteria</taxon>
        <taxon>Rhodospirillales</taxon>
        <taxon>Thalassobaculaceae</taxon>
        <taxon>Nisaea</taxon>
    </lineage>
</organism>
<gene>
    <name evidence="4" type="ORF">NUH88_14135</name>
</gene>
<dbReference type="Pfam" id="PF00015">
    <property type="entry name" value="MCPsignal"/>
    <property type="match status" value="1"/>
</dbReference>
<reference evidence="4" key="1">
    <citation type="submission" date="2022-08" db="EMBL/GenBank/DDBJ databases">
        <title>Nisaea acidiphila sp. nov., isolated from a marine algal debris and emended description of the genus Nisaea Urios et al. 2008.</title>
        <authorList>
            <person name="Kwon K."/>
        </authorList>
    </citation>
    <scope>NUCLEOTIDE SEQUENCE</scope>
    <source>
        <strain evidence="4">MEBiC11861</strain>
    </source>
</reference>
<dbReference type="PROSITE" id="PS50111">
    <property type="entry name" value="CHEMOTAXIS_TRANSDUC_2"/>
    <property type="match status" value="1"/>
</dbReference>
<dbReference type="RefSeq" id="WP_257767055.1">
    <property type="nucleotide sequence ID" value="NZ_CP102480.1"/>
</dbReference>
<evidence type="ECO:0000313" key="4">
    <source>
        <dbReference type="EMBL" id="UUX48548.1"/>
    </source>
</evidence>
<keyword evidence="5" id="KW-1185">Reference proteome</keyword>
<dbReference type="PANTHER" id="PTHR32089:SF112">
    <property type="entry name" value="LYSOZYME-LIKE PROTEIN-RELATED"/>
    <property type="match status" value="1"/>
</dbReference>
<sequence>MDVAELIAGCGFDPARARALPDVWDRFAGPEIEEALTATYRFCSSYPGLKGFLWGQPEQEWVRGQHQRWADVFRTGIDAAHVERVRGFAKGDLESEMNPAVYGQFFACLGRELSARILAAGEGRPEATEASLLVTTLMNAEATIASSAYSEAQTEKSQSTIEELTGLMGQNVGNIIGDVAGASEKLSSSMATIRENVGRNLQYATDISGTVDTAVSKLTELSSAIGGILKLLEGIKSIAGQTNMLALNATIEAARAGEAGLGFAVVAREVKLLASDSREAADSIAEMTTRLSDTLTMIQSGFQDITGRVSTMVQSIEQNGSAADEQLRATDEIADRMARLGHEIDDAVAGIRHHYA</sequence>
<evidence type="ECO:0000313" key="5">
    <source>
        <dbReference type="Proteomes" id="UP001060336"/>
    </source>
</evidence>
<dbReference type="KEGG" id="naci:NUH88_14135"/>
<feature type="domain" description="Methyl-accepting transducer" evidence="3">
    <location>
        <begin position="126"/>
        <end position="348"/>
    </location>
</feature>
<dbReference type="InterPro" id="IPR004089">
    <property type="entry name" value="MCPsignal_dom"/>
</dbReference>
<dbReference type="InterPro" id="IPR012292">
    <property type="entry name" value="Globin/Proto"/>
</dbReference>
<dbReference type="Gene3D" id="1.10.287.950">
    <property type="entry name" value="Methyl-accepting chemotaxis protein"/>
    <property type="match status" value="1"/>
</dbReference>
<dbReference type="Gene3D" id="1.10.490.10">
    <property type="entry name" value="Globins"/>
    <property type="match status" value="1"/>
</dbReference>
<keyword evidence="1 2" id="KW-0807">Transducer</keyword>
<dbReference type="EMBL" id="CP102480">
    <property type="protein sequence ID" value="UUX48548.1"/>
    <property type="molecule type" value="Genomic_DNA"/>
</dbReference>
<protein>
    <submittedName>
        <fullName evidence="4">Methyl-accepting chemotaxis protein</fullName>
    </submittedName>
</protein>
<dbReference type="SMART" id="SM00283">
    <property type="entry name" value="MA"/>
    <property type="match status" value="1"/>
</dbReference>
<evidence type="ECO:0000256" key="2">
    <source>
        <dbReference type="PROSITE-ProRule" id="PRU00284"/>
    </source>
</evidence>